<dbReference type="FunFam" id="3.30.920.10:FF:000002">
    <property type="entry name" value="Frataxin, mitochondrial"/>
    <property type="match status" value="1"/>
</dbReference>
<evidence type="ECO:0000256" key="9">
    <source>
        <dbReference type="ARBA" id="ARBA00023002"/>
    </source>
</evidence>
<dbReference type="EC" id="1.16.3.1" evidence="3"/>
<evidence type="ECO:0000256" key="13">
    <source>
        <dbReference type="ARBA" id="ARBA00023133"/>
    </source>
</evidence>
<reference evidence="17 18" key="1">
    <citation type="submission" date="2021-04" db="EMBL/GenBank/DDBJ databases">
        <authorList>
            <person name="De Guttry C."/>
            <person name="Zahm M."/>
            <person name="Klopp C."/>
            <person name="Cabau C."/>
            <person name="Louis A."/>
            <person name="Berthelot C."/>
            <person name="Parey E."/>
            <person name="Roest Crollius H."/>
            <person name="Montfort J."/>
            <person name="Robinson-Rechavi M."/>
            <person name="Bucao C."/>
            <person name="Bouchez O."/>
            <person name="Gislard M."/>
            <person name="Lluch J."/>
            <person name="Milhes M."/>
            <person name="Lampietro C."/>
            <person name="Lopez Roques C."/>
            <person name="Donnadieu C."/>
            <person name="Braasch I."/>
            <person name="Desvignes T."/>
            <person name="Postlethwait J."/>
            <person name="Bobe J."/>
            <person name="Wedekind C."/>
            <person name="Guiguen Y."/>
        </authorList>
    </citation>
    <scope>NUCLEOTIDE SEQUENCE [LARGE SCALE GENOMIC DNA]</scope>
    <source>
        <strain evidence="17">Cs_M1</strain>
        <tissue evidence="17">Blood</tissue>
    </source>
</reference>
<comment type="similarity">
    <text evidence="2">Belongs to the frataxin family.</text>
</comment>
<keyword evidence="18" id="KW-1185">Reference proteome</keyword>
<evidence type="ECO:0000256" key="14">
    <source>
        <dbReference type="ARBA" id="ARBA00045532"/>
    </source>
</evidence>
<dbReference type="GO" id="GO:0008198">
    <property type="term" value="F:ferrous iron binding"/>
    <property type="evidence" value="ECO:0007669"/>
    <property type="project" value="TreeGrafter"/>
</dbReference>
<comment type="catalytic activity">
    <reaction evidence="16">
        <text>4 Fe(2+) + O2 + 4 H(+) = 4 Fe(3+) + 2 H2O</text>
        <dbReference type="Rhea" id="RHEA:11148"/>
        <dbReference type="ChEBI" id="CHEBI:15377"/>
        <dbReference type="ChEBI" id="CHEBI:15378"/>
        <dbReference type="ChEBI" id="CHEBI:15379"/>
        <dbReference type="ChEBI" id="CHEBI:29033"/>
        <dbReference type="ChEBI" id="CHEBI:29034"/>
        <dbReference type="EC" id="1.16.3.1"/>
    </reaction>
</comment>
<keyword evidence="13" id="KW-0350">Heme biosynthesis</keyword>
<dbReference type="GO" id="GO:0034986">
    <property type="term" value="F:iron chaperone activity"/>
    <property type="evidence" value="ECO:0007669"/>
    <property type="project" value="TreeGrafter"/>
</dbReference>
<dbReference type="CDD" id="cd00503">
    <property type="entry name" value="Frataxin"/>
    <property type="match status" value="1"/>
</dbReference>
<evidence type="ECO:0000256" key="12">
    <source>
        <dbReference type="ARBA" id="ARBA00023128"/>
    </source>
</evidence>
<dbReference type="GO" id="GO:0004322">
    <property type="term" value="F:ferroxidase activity"/>
    <property type="evidence" value="ECO:0007669"/>
    <property type="project" value="UniProtKB-EC"/>
</dbReference>
<evidence type="ECO:0000256" key="7">
    <source>
        <dbReference type="ARBA" id="ARBA00022496"/>
    </source>
</evidence>
<evidence type="ECO:0000313" key="17">
    <source>
        <dbReference type="EMBL" id="KAK6306003.1"/>
    </source>
</evidence>
<dbReference type="GO" id="GO:0006879">
    <property type="term" value="P:intracellular iron ion homeostasis"/>
    <property type="evidence" value="ECO:0007669"/>
    <property type="project" value="UniProtKB-KW"/>
</dbReference>
<dbReference type="InterPro" id="IPR002908">
    <property type="entry name" value="Frataxin/CyaY"/>
</dbReference>
<evidence type="ECO:0000256" key="15">
    <source>
        <dbReference type="ARBA" id="ARBA00046911"/>
    </source>
</evidence>
<comment type="function">
    <text evidence="14">Modulates the RNA-binding activity of ACO1. May be involved in the cytoplasmic iron-sulfur protein biogenesis. May contribute to oxidative stress resistance and overall cell survival.</text>
</comment>
<dbReference type="NCBIfam" id="TIGR03422">
    <property type="entry name" value="mito_frataxin"/>
    <property type="match status" value="1"/>
</dbReference>
<dbReference type="InterPro" id="IPR036524">
    <property type="entry name" value="Frataxin/CyaY_sf"/>
</dbReference>
<dbReference type="Gene3D" id="3.30.920.10">
    <property type="entry name" value="Frataxin/CyaY"/>
    <property type="match status" value="1"/>
</dbReference>
<keyword evidence="10" id="KW-0408">Iron</keyword>
<proteinExistence type="inferred from homology"/>
<dbReference type="PROSITE" id="PS01344">
    <property type="entry name" value="FRATAXIN_1"/>
    <property type="match status" value="1"/>
</dbReference>
<sequence length="221" mass="25143">MQRLSIKKLCIYQFIRDQSYRIQQRTMTCVQGTRYLSNKHLGNSRCLRTWSPTNDTSKPVISWSALCSSKWLDSRTGGGEQRRVLHVTSPVQTEENAVQIRESEISEAAYEKLADETLDALADYFEDLMDGPLAGPEFDVLFSSGVLTVKVGGDHGTYVINKQTPNKQIWLSSPTSGPKRYVWTGERWVYSHDGMGLHQLLSREFSIIYNMNLDMTTLVHS</sequence>
<dbReference type="PROSITE" id="PS50810">
    <property type="entry name" value="FRATAXIN_2"/>
    <property type="match status" value="1"/>
</dbReference>
<comment type="subunit">
    <text evidence="15">Interacts with ACO1. Interacts with ISCU (cytoplasmic form).</text>
</comment>
<keyword evidence="5" id="KW-0409">Iron storage</keyword>
<evidence type="ECO:0000313" key="18">
    <source>
        <dbReference type="Proteomes" id="UP001356427"/>
    </source>
</evidence>
<dbReference type="SUPFAM" id="SSF55387">
    <property type="entry name" value="Frataxin/Nqo15-like"/>
    <property type="match status" value="1"/>
</dbReference>
<gene>
    <name evidence="17" type="ORF">J4Q44_G00229280</name>
</gene>
<organism evidence="17 18">
    <name type="scientific">Coregonus suidteri</name>
    <dbReference type="NCBI Taxonomy" id="861788"/>
    <lineage>
        <taxon>Eukaryota</taxon>
        <taxon>Metazoa</taxon>
        <taxon>Chordata</taxon>
        <taxon>Craniata</taxon>
        <taxon>Vertebrata</taxon>
        <taxon>Euteleostomi</taxon>
        <taxon>Actinopterygii</taxon>
        <taxon>Neopterygii</taxon>
        <taxon>Teleostei</taxon>
        <taxon>Protacanthopterygii</taxon>
        <taxon>Salmoniformes</taxon>
        <taxon>Salmonidae</taxon>
        <taxon>Coregoninae</taxon>
        <taxon>Coregonus</taxon>
    </lineage>
</organism>
<dbReference type="PANTHER" id="PTHR16821:SF2">
    <property type="entry name" value="FRATAXIN, MITOCHONDRIAL"/>
    <property type="match status" value="1"/>
</dbReference>
<dbReference type="SMART" id="SM01219">
    <property type="entry name" value="Frataxin_Cyay"/>
    <property type="match status" value="1"/>
</dbReference>
<evidence type="ECO:0000256" key="16">
    <source>
        <dbReference type="ARBA" id="ARBA00047990"/>
    </source>
</evidence>
<dbReference type="PANTHER" id="PTHR16821">
    <property type="entry name" value="FRATAXIN"/>
    <property type="match status" value="1"/>
</dbReference>
<dbReference type="InterPro" id="IPR017789">
    <property type="entry name" value="Frataxin"/>
</dbReference>
<name>A0AAN8QPS7_9TELE</name>
<evidence type="ECO:0000256" key="10">
    <source>
        <dbReference type="ARBA" id="ARBA00023004"/>
    </source>
</evidence>
<keyword evidence="9" id="KW-0560">Oxidoreductase</keyword>
<dbReference type="Proteomes" id="UP001356427">
    <property type="component" value="Unassembled WGS sequence"/>
</dbReference>
<keyword evidence="12" id="KW-0496">Mitochondrion</keyword>
<evidence type="ECO:0000256" key="11">
    <source>
        <dbReference type="ARBA" id="ARBA00023065"/>
    </source>
</evidence>
<keyword evidence="8" id="KW-0809">Transit peptide</keyword>
<dbReference type="PRINTS" id="PR00904">
    <property type="entry name" value="FRATAXIN"/>
</dbReference>
<evidence type="ECO:0000256" key="2">
    <source>
        <dbReference type="ARBA" id="ARBA00008183"/>
    </source>
</evidence>
<dbReference type="GO" id="GO:0051537">
    <property type="term" value="F:2 iron, 2 sulfur cluster binding"/>
    <property type="evidence" value="ECO:0007669"/>
    <property type="project" value="TreeGrafter"/>
</dbReference>
<evidence type="ECO:0000256" key="3">
    <source>
        <dbReference type="ARBA" id="ARBA00013107"/>
    </source>
</evidence>
<keyword evidence="11" id="KW-0406">Ion transport</keyword>
<evidence type="ECO:0000256" key="4">
    <source>
        <dbReference type="ARBA" id="ARBA00014720"/>
    </source>
</evidence>
<evidence type="ECO:0000256" key="6">
    <source>
        <dbReference type="ARBA" id="ARBA00022448"/>
    </source>
</evidence>
<evidence type="ECO:0000256" key="8">
    <source>
        <dbReference type="ARBA" id="ARBA00022946"/>
    </source>
</evidence>
<comment type="caution">
    <text evidence="17">The sequence shown here is derived from an EMBL/GenBank/DDBJ whole genome shotgun (WGS) entry which is preliminary data.</text>
</comment>
<keyword evidence="7" id="KW-0410">Iron transport</keyword>
<accession>A0AAN8QPS7</accession>
<keyword evidence="6" id="KW-0813">Transport</keyword>
<dbReference type="EMBL" id="JAGTTL010000021">
    <property type="protein sequence ID" value="KAK6306003.1"/>
    <property type="molecule type" value="Genomic_DNA"/>
</dbReference>
<evidence type="ECO:0000256" key="5">
    <source>
        <dbReference type="ARBA" id="ARBA00022434"/>
    </source>
</evidence>
<evidence type="ECO:0000256" key="1">
    <source>
        <dbReference type="ARBA" id="ARBA00004173"/>
    </source>
</evidence>
<comment type="subcellular location">
    <subcellularLocation>
        <location evidence="1">Mitochondrion</location>
    </subcellularLocation>
</comment>
<protein>
    <recommendedName>
        <fullName evidence="4">Frataxin, mitochondrial</fullName>
        <ecNumber evidence="3">1.16.3.1</ecNumber>
    </recommendedName>
</protein>
<dbReference type="GO" id="GO:0008199">
    <property type="term" value="F:ferric iron binding"/>
    <property type="evidence" value="ECO:0007669"/>
    <property type="project" value="InterPro"/>
</dbReference>
<dbReference type="InterPro" id="IPR020895">
    <property type="entry name" value="Frataxin_CS"/>
</dbReference>
<dbReference type="Pfam" id="PF01491">
    <property type="entry name" value="Frataxin_Cyay"/>
    <property type="match status" value="1"/>
</dbReference>
<dbReference type="GO" id="GO:0006783">
    <property type="term" value="P:heme biosynthetic process"/>
    <property type="evidence" value="ECO:0007669"/>
    <property type="project" value="UniProtKB-KW"/>
</dbReference>
<dbReference type="GO" id="GO:0016226">
    <property type="term" value="P:iron-sulfur cluster assembly"/>
    <property type="evidence" value="ECO:0007669"/>
    <property type="project" value="InterPro"/>
</dbReference>
<dbReference type="GO" id="GO:0006826">
    <property type="term" value="P:iron ion transport"/>
    <property type="evidence" value="ECO:0007669"/>
    <property type="project" value="UniProtKB-KW"/>
</dbReference>
<dbReference type="AlphaFoldDB" id="A0AAN8QPS7"/>
<dbReference type="NCBIfam" id="TIGR03421">
    <property type="entry name" value="FeS_CyaY"/>
    <property type="match status" value="1"/>
</dbReference>
<dbReference type="GO" id="GO:0005739">
    <property type="term" value="C:mitochondrion"/>
    <property type="evidence" value="ECO:0007669"/>
    <property type="project" value="UniProtKB-SubCell"/>
</dbReference>